<dbReference type="GO" id="GO:0006281">
    <property type="term" value="P:DNA repair"/>
    <property type="evidence" value="ECO:0007669"/>
    <property type="project" value="UniProtKB-UniRule"/>
</dbReference>
<dbReference type="Proteomes" id="UP000535437">
    <property type="component" value="Unassembled WGS sequence"/>
</dbReference>
<dbReference type="InterPro" id="IPR039418">
    <property type="entry name" value="LexA-like"/>
</dbReference>
<dbReference type="InterPro" id="IPR050077">
    <property type="entry name" value="LexA_repressor"/>
</dbReference>
<keyword evidence="4 12" id="KW-0227">DNA damage</keyword>
<evidence type="ECO:0000256" key="13">
    <source>
        <dbReference type="RuleBase" id="RU003991"/>
    </source>
</evidence>
<feature type="DNA-binding region" description="H-T-H motif" evidence="12">
    <location>
        <begin position="48"/>
        <end position="68"/>
    </location>
</feature>
<keyword evidence="7 12" id="KW-0805">Transcription regulation</keyword>
<evidence type="ECO:0000256" key="10">
    <source>
        <dbReference type="ARBA" id="ARBA00023204"/>
    </source>
</evidence>
<dbReference type="SUPFAM" id="SSF51306">
    <property type="entry name" value="LexA/Signal peptidase"/>
    <property type="match status" value="1"/>
</dbReference>
<comment type="catalytic activity">
    <reaction evidence="12">
        <text>Hydrolysis of Ala-|-Gly bond in repressor LexA.</text>
        <dbReference type="EC" id="3.4.21.88"/>
    </reaction>
</comment>
<dbReference type="InterPro" id="IPR036286">
    <property type="entry name" value="LexA/Signal_pep-like_sf"/>
</dbReference>
<proteinExistence type="inferred from homology"/>
<keyword evidence="2 12" id="KW-0678">Repressor</keyword>
<dbReference type="InterPro" id="IPR006199">
    <property type="entry name" value="LexA_DNA-bd_dom"/>
</dbReference>
<evidence type="ECO:0000256" key="7">
    <source>
        <dbReference type="ARBA" id="ARBA00023015"/>
    </source>
</evidence>
<evidence type="ECO:0000256" key="1">
    <source>
        <dbReference type="ARBA" id="ARBA00007484"/>
    </source>
</evidence>
<dbReference type="GO" id="GO:0009432">
    <property type="term" value="P:SOS response"/>
    <property type="evidence" value="ECO:0007669"/>
    <property type="project" value="UniProtKB-UniRule"/>
</dbReference>
<feature type="domain" description="LexA repressor DNA-binding" evidence="16">
    <location>
        <begin position="23"/>
        <end position="85"/>
    </location>
</feature>
<name>A0A7Z0GP79_9MICC</name>
<dbReference type="Pfam" id="PF00717">
    <property type="entry name" value="Peptidase_S24"/>
    <property type="match status" value="1"/>
</dbReference>
<dbReference type="Pfam" id="PF01726">
    <property type="entry name" value="LexA_DNA_bind"/>
    <property type="match status" value="1"/>
</dbReference>
<evidence type="ECO:0000256" key="11">
    <source>
        <dbReference type="ARBA" id="ARBA00023236"/>
    </source>
</evidence>
<dbReference type="AlphaFoldDB" id="A0A7Z0GP79"/>
<evidence type="ECO:0000313" key="18">
    <source>
        <dbReference type="Proteomes" id="UP000535437"/>
    </source>
</evidence>
<dbReference type="HAMAP" id="MF_00015">
    <property type="entry name" value="LexA"/>
    <property type="match status" value="1"/>
</dbReference>
<evidence type="ECO:0000256" key="8">
    <source>
        <dbReference type="ARBA" id="ARBA00023125"/>
    </source>
</evidence>
<comment type="caution">
    <text evidence="17">The sequence shown here is derived from an EMBL/GenBank/DDBJ whole genome shotgun (WGS) entry which is preliminary data.</text>
</comment>
<dbReference type="InterPro" id="IPR036388">
    <property type="entry name" value="WH-like_DNA-bd_sf"/>
</dbReference>
<reference evidence="17 18" key="1">
    <citation type="submission" date="2020-07" db="EMBL/GenBank/DDBJ databases">
        <title>Sequencing the genomes of 1000 actinobacteria strains.</title>
        <authorList>
            <person name="Klenk H.-P."/>
        </authorList>
    </citation>
    <scope>NUCLEOTIDE SEQUENCE [LARGE SCALE GENOMIC DNA]</scope>
    <source>
        <strain evidence="17 18">DSM 15475</strain>
    </source>
</reference>
<comment type="similarity">
    <text evidence="1 12 13">Belongs to the peptidase S24 family.</text>
</comment>
<dbReference type="EC" id="3.4.21.88" evidence="12"/>
<feature type="active site" description="For autocatalytic cleavage activity" evidence="12">
    <location>
        <position position="186"/>
    </location>
</feature>
<evidence type="ECO:0000256" key="4">
    <source>
        <dbReference type="ARBA" id="ARBA00022763"/>
    </source>
</evidence>
<gene>
    <name evidence="12" type="primary">lexA</name>
    <name evidence="17" type="ORF">HNR09_002575</name>
</gene>
<evidence type="ECO:0000256" key="3">
    <source>
        <dbReference type="ARBA" id="ARBA00022705"/>
    </source>
</evidence>
<dbReference type="FunFam" id="2.10.109.10:FF:000001">
    <property type="entry name" value="LexA repressor"/>
    <property type="match status" value="1"/>
</dbReference>
<dbReference type="InterPro" id="IPR006200">
    <property type="entry name" value="LexA"/>
</dbReference>
<dbReference type="PRINTS" id="PR00726">
    <property type="entry name" value="LEXASERPTASE"/>
</dbReference>
<feature type="active site" description="For autocatalytic cleavage activity" evidence="12">
    <location>
        <position position="223"/>
    </location>
</feature>
<dbReference type="NCBIfam" id="TIGR00498">
    <property type="entry name" value="lexA"/>
    <property type="match status" value="1"/>
</dbReference>
<dbReference type="EMBL" id="JACCFY010000001">
    <property type="protein sequence ID" value="NYJ79164.1"/>
    <property type="molecule type" value="Genomic_DNA"/>
</dbReference>
<dbReference type="GO" id="GO:0006508">
    <property type="term" value="P:proteolysis"/>
    <property type="evidence" value="ECO:0007669"/>
    <property type="project" value="InterPro"/>
</dbReference>
<keyword evidence="18" id="KW-1185">Reference proteome</keyword>
<evidence type="ECO:0000256" key="12">
    <source>
        <dbReference type="HAMAP-Rule" id="MF_00015"/>
    </source>
</evidence>
<dbReference type="RefSeq" id="WP_179542423.1">
    <property type="nucleotide sequence ID" value="NZ_BAAALL010000001.1"/>
</dbReference>
<dbReference type="CDD" id="cd06529">
    <property type="entry name" value="S24_LexA-like"/>
    <property type="match status" value="1"/>
</dbReference>
<feature type="site" description="Cleavage; by autolysis" evidence="12">
    <location>
        <begin position="151"/>
        <end position="152"/>
    </location>
</feature>
<dbReference type="SUPFAM" id="SSF46785">
    <property type="entry name" value="Winged helix' DNA-binding domain"/>
    <property type="match status" value="1"/>
</dbReference>
<dbReference type="Gene3D" id="2.10.109.10">
    <property type="entry name" value="Umud Fragment, subunit A"/>
    <property type="match status" value="1"/>
</dbReference>
<keyword evidence="10 12" id="KW-0234">DNA repair</keyword>
<keyword evidence="5 12" id="KW-0378">Hydrolase</keyword>
<keyword evidence="11 12" id="KW-0742">SOS response</keyword>
<sequence length="262" mass="28948">MAVEKRPAEKNLPRDRTHGEAPRLTERQRGIVDVIQQSLAERSYPPSMREIGDACGLASLSSVTHQLARLQQMGYLSRVPGKPRAMEVIRDSSGRLLAAEGPTDAEQTSQASEGPAERRRAVDSAVVDLDAYREQSDSRTTDIPVVGRIAAGGPILAEQHVEDVMPLPRQLTGEGELFMLQVRGDSMIEAGIFEDDWVVVRRQHTAENGDIVAALLDEEATVKTLRRRDGHQWLLPQNRSYEPILGDEATIMGRVVTVLRSL</sequence>
<dbReference type="GO" id="GO:0045892">
    <property type="term" value="P:negative regulation of DNA-templated transcription"/>
    <property type="evidence" value="ECO:0007669"/>
    <property type="project" value="UniProtKB-UniRule"/>
</dbReference>
<evidence type="ECO:0000256" key="14">
    <source>
        <dbReference type="SAM" id="MobiDB-lite"/>
    </source>
</evidence>
<dbReference type="PANTHER" id="PTHR33516:SF2">
    <property type="entry name" value="LEXA REPRESSOR-RELATED"/>
    <property type="match status" value="1"/>
</dbReference>
<dbReference type="InterPro" id="IPR015927">
    <property type="entry name" value="Peptidase_S24_S26A/B/C"/>
</dbReference>
<dbReference type="Gene3D" id="1.10.10.10">
    <property type="entry name" value="Winged helix-like DNA-binding domain superfamily/Winged helix DNA-binding domain"/>
    <property type="match status" value="1"/>
</dbReference>
<evidence type="ECO:0000256" key="2">
    <source>
        <dbReference type="ARBA" id="ARBA00022491"/>
    </source>
</evidence>
<keyword evidence="3 12" id="KW-0235">DNA replication</keyword>
<accession>A0A7Z0GP79</accession>
<dbReference type="InterPro" id="IPR006197">
    <property type="entry name" value="Peptidase_S24_LexA"/>
</dbReference>
<protein>
    <recommendedName>
        <fullName evidence="12">LexA repressor</fullName>
        <ecNumber evidence="12">3.4.21.88</ecNumber>
    </recommendedName>
</protein>
<comment type="function">
    <text evidence="12">Represses a number of genes involved in the response to DNA damage (SOS response), including recA and lexA. In the presence of single-stranded DNA, RecA interacts with LexA causing an autocatalytic cleavage which disrupts the DNA-binding part of LexA, leading to derepression of the SOS regulon and eventually DNA repair.</text>
</comment>
<evidence type="ECO:0000259" key="15">
    <source>
        <dbReference type="Pfam" id="PF00717"/>
    </source>
</evidence>
<evidence type="ECO:0000256" key="9">
    <source>
        <dbReference type="ARBA" id="ARBA00023163"/>
    </source>
</evidence>
<dbReference type="InterPro" id="IPR036390">
    <property type="entry name" value="WH_DNA-bd_sf"/>
</dbReference>
<evidence type="ECO:0000256" key="5">
    <source>
        <dbReference type="ARBA" id="ARBA00022801"/>
    </source>
</evidence>
<feature type="region of interest" description="Disordered" evidence="14">
    <location>
        <begin position="98"/>
        <end position="121"/>
    </location>
</feature>
<dbReference type="PANTHER" id="PTHR33516">
    <property type="entry name" value="LEXA REPRESSOR"/>
    <property type="match status" value="1"/>
</dbReference>
<evidence type="ECO:0000256" key="6">
    <source>
        <dbReference type="ARBA" id="ARBA00022813"/>
    </source>
</evidence>
<dbReference type="GO" id="GO:0004252">
    <property type="term" value="F:serine-type endopeptidase activity"/>
    <property type="evidence" value="ECO:0007669"/>
    <property type="project" value="UniProtKB-UniRule"/>
</dbReference>
<evidence type="ECO:0000313" key="17">
    <source>
        <dbReference type="EMBL" id="NYJ79164.1"/>
    </source>
</evidence>
<evidence type="ECO:0000259" key="16">
    <source>
        <dbReference type="Pfam" id="PF01726"/>
    </source>
</evidence>
<organism evidence="17 18">
    <name type="scientific">Nesterenkonia xinjiangensis</name>
    <dbReference type="NCBI Taxonomy" id="225327"/>
    <lineage>
        <taxon>Bacteria</taxon>
        <taxon>Bacillati</taxon>
        <taxon>Actinomycetota</taxon>
        <taxon>Actinomycetes</taxon>
        <taxon>Micrococcales</taxon>
        <taxon>Micrococcaceae</taxon>
        <taxon>Nesterenkonia</taxon>
    </lineage>
</organism>
<dbReference type="GO" id="GO:0006260">
    <property type="term" value="P:DNA replication"/>
    <property type="evidence" value="ECO:0007669"/>
    <property type="project" value="UniProtKB-UniRule"/>
</dbReference>
<feature type="domain" description="Peptidase S24/S26A/S26B/S26C" evidence="15">
    <location>
        <begin position="144"/>
        <end position="256"/>
    </location>
</feature>
<keyword evidence="9 12" id="KW-0804">Transcription</keyword>
<dbReference type="GO" id="GO:0003677">
    <property type="term" value="F:DNA binding"/>
    <property type="evidence" value="ECO:0007669"/>
    <property type="project" value="UniProtKB-UniRule"/>
</dbReference>
<comment type="subunit">
    <text evidence="12">Homodimer.</text>
</comment>
<keyword evidence="8 12" id="KW-0238">DNA-binding</keyword>
<feature type="region of interest" description="Disordered" evidence="14">
    <location>
        <begin position="1"/>
        <end position="29"/>
    </location>
</feature>
<keyword evidence="6 12" id="KW-0068">Autocatalytic cleavage</keyword>